<dbReference type="InterPro" id="IPR002314">
    <property type="entry name" value="aa-tRNA-synt_IIb"/>
</dbReference>
<dbReference type="PROSITE" id="PS50862">
    <property type="entry name" value="AA_TRNA_LIGASE_II"/>
    <property type="match status" value="1"/>
</dbReference>
<dbReference type="EMBL" id="MHTW01000015">
    <property type="protein sequence ID" value="OHA67288.1"/>
    <property type="molecule type" value="Genomic_DNA"/>
</dbReference>
<dbReference type="InterPro" id="IPR036621">
    <property type="entry name" value="Anticodon-bd_dom_sf"/>
</dbReference>
<feature type="binding site" evidence="8">
    <location>
        <begin position="210"/>
        <end position="215"/>
    </location>
    <ligand>
        <name>ATP</name>
        <dbReference type="ChEBI" id="CHEBI:30616"/>
    </ligand>
</feature>
<dbReference type="Pfam" id="PF03129">
    <property type="entry name" value="HGTP_anticodon"/>
    <property type="match status" value="1"/>
</dbReference>
<comment type="similarity">
    <text evidence="1 8">Belongs to the class-II aminoacyl-tRNA synthetase family.</text>
</comment>
<evidence type="ECO:0000256" key="4">
    <source>
        <dbReference type="ARBA" id="ARBA00022741"/>
    </source>
</evidence>
<comment type="caution">
    <text evidence="10">The sequence shown here is derived from an EMBL/GenBank/DDBJ whole genome shotgun (WGS) entry which is preliminary data.</text>
</comment>
<dbReference type="HAMAP" id="MF_00253_B">
    <property type="entry name" value="Gly_tRNA_synth_B"/>
    <property type="match status" value="1"/>
</dbReference>
<dbReference type="STRING" id="1802451.A3C82_00040"/>
<dbReference type="InterPro" id="IPR004154">
    <property type="entry name" value="Anticodon-bd"/>
</dbReference>
<dbReference type="GO" id="GO:0005524">
    <property type="term" value="F:ATP binding"/>
    <property type="evidence" value="ECO:0007669"/>
    <property type="project" value="UniProtKB-UniRule"/>
</dbReference>
<dbReference type="Gene3D" id="3.40.50.800">
    <property type="entry name" value="Anticodon-binding domain"/>
    <property type="match status" value="1"/>
</dbReference>
<dbReference type="GO" id="GO:0005737">
    <property type="term" value="C:cytoplasm"/>
    <property type="evidence" value="ECO:0007669"/>
    <property type="project" value="UniProtKB-SubCell"/>
</dbReference>
<feature type="binding site" evidence="8">
    <location>
        <begin position="284"/>
        <end position="285"/>
    </location>
    <ligand>
        <name>ATP</name>
        <dbReference type="ChEBI" id="CHEBI:30616"/>
    </ligand>
</feature>
<dbReference type="GO" id="GO:0006426">
    <property type="term" value="P:glycyl-tRNA aminoacylation"/>
    <property type="evidence" value="ECO:0007669"/>
    <property type="project" value="UniProtKB-UniRule"/>
</dbReference>
<dbReference type="GO" id="GO:1990742">
    <property type="term" value="C:microvesicle"/>
    <property type="evidence" value="ECO:0007669"/>
    <property type="project" value="UniProtKB-ARBA"/>
</dbReference>
<dbReference type="InterPro" id="IPR045864">
    <property type="entry name" value="aa-tRNA-synth_II/BPL/LPL"/>
</dbReference>
<feature type="domain" description="Aminoacyl-transfer RNA synthetases class-II family profile" evidence="9">
    <location>
        <begin position="3"/>
        <end position="347"/>
    </location>
</feature>
<dbReference type="FunFam" id="3.40.50.800:FF:000002">
    <property type="entry name" value="Glycine--tRNA ligase"/>
    <property type="match status" value="1"/>
</dbReference>
<dbReference type="AlphaFoldDB" id="A0A1G2R3Z7"/>
<dbReference type="InterPro" id="IPR027031">
    <property type="entry name" value="Gly-tRNA_synthase/POLG2"/>
</dbReference>
<keyword evidence="4 8" id="KW-0547">Nucleotide-binding</keyword>
<dbReference type="PANTHER" id="PTHR10745:SF8">
    <property type="entry name" value="DNA POLYMERASE SUBUNIT GAMMA-2, MITOCHONDRIAL"/>
    <property type="match status" value="1"/>
</dbReference>
<sequence>MQNITSLAKRRGFIFAGSDIYGGLANSWDYGPLGVELKNNIKQEWWKRFVQQRADVVGIDAALIMNPKVWEASGHLANFTDPLVECKKCHERFRVEGPISNRELPKEIFEHIETKHTPKDGLVSMTSFESVKKDPTEYFTEEKDFNLMLKTYLGPSEESANTVYFRPETAQAMFVNFKNIIDTNRPKLPFGIAQQGKAFRNEITPGNFIFRMREFEQMEIEYFVKERDWEKYFEHWLGEMKQWLKDLGVSDKKLHYVDIPDGERAHYSKRTVDIEYEYPFGQKELYGLAYRGDFDLKNHMEASGQDLRYTDPETQEKFLPHVIEPTWGVDRSVLVAMLEAYHEEEAPTAEEGESATRVVMKFPAWLAPVKVAILPLSKKEELSKVAKTIFEKLSKQFVCEYDETQSIGKRYRRQDEIGTPLVVTVDFDSLKDKEVTLRDRDTMKQDRVSIDKLSKAIVQKLDFPG</sequence>
<dbReference type="InterPro" id="IPR002315">
    <property type="entry name" value="tRNA-synt_gly"/>
</dbReference>
<comment type="catalytic activity">
    <reaction evidence="8">
        <text>tRNA(Gly) + glycine + ATP = glycyl-tRNA(Gly) + AMP + diphosphate</text>
        <dbReference type="Rhea" id="RHEA:16013"/>
        <dbReference type="Rhea" id="RHEA-COMP:9664"/>
        <dbReference type="Rhea" id="RHEA-COMP:9683"/>
        <dbReference type="ChEBI" id="CHEBI:30616"/>
        <dbReference type="ChEBI" id="CHEBI:33019"/>
        <dbReference type="ChEBI" id="CHEBI:57305"/>
        <dbReference type="ChEBI" id="CHEBI:78442"/>
        <dbReference type="ChEBI" id="CHEBI:78522"/>
        <dbReference type="ChEBI" id="CHEBI:456215"/>
        <dbReference type="EC" id="6.1.1.14"/>
    </reaction>
</comment>
<feature type="binding site" evidence="8">
    <location>
        <begin position="328"/>
        <end position="331"/>
    </location>
    <ligand>
        <name>ATP</name>
        <dbReference type="ChEBI" id="CHEBI:30616"/>
    </ligand>
</feature>
<comment type="subunit">
    <text evidence="8">Homodimer.</text>
</comment>
<name>A0A1G2R3Z7_9BACT</name>
<feature type="binding site" evidence="8">
    <location>
        <begin position="215"/>
        <end position="219"/>
    </location>
    <ligand>
        <name>substrate</name>
    </ligand>
</feature>
<keyword evidence="7 8" id="KW-0030">Aminoacyl-tRNA synthetase</keyword>
<evidence type="ECO:0000256" key="3">
    <source>
        <dbReference type="ARBA" id="ARBA00022598"/>
    </source>
</evidence>
<dbReference type="GO" id="GO:0004081">
    <property type="term" value="F:bis(5'-nucleosyl)-tetraphosphatase (asymmetrical) activity"/>
    <property type="evidence" value="ECO:0007669"/>
    <property type="project" value="UniProtKB-ARBA"/>
</dbReference>
<organism evidence="10 11">
    <name type="scientific">Candidatus Wildermuthbacteria bacterium RIFCSPHIGHO2_02_FULL_47_12</name>
    <dbReference type="NCBI Taxonomy" id="1802451"/>
    <lineage>
        <taxon>Bacteria</taxon>
        <taxon>Candidatus Wildermuthiibacteriota</taxon>
    </lineage>
</organism>
<comment type="subcellular location">
    <subcellularLocation>
        <location evidence="8">Cytoplasm</location>
    </subcellularLocation>
</comment>
<protein>
    <recommendedName>
        <fullName evidence="8">Glycine--tRNA ligase</fullName>
        <ecNumber evidence="8">6.1.1.14</ecNumber>
    </recommendedName>
    <alternativeName>
        <fullName evidence="8">Glycyl-tRNA synthetase</fullName>
        <shortName evidence="8">GlyRS</shortName>
    </alternativeName>
</protein>
<dbReference type="PRINTS" id="PR01043">
    <property type="entry name" value="TRNASYNTHGLY"/>
</dbReference>
<dbReference type="InterPro" id="IPR033731">
    <property type="entry name" value="GlyRS-like_core"/>
</dbReference>
<dbReference type="EC" id="6.1.1.14" evidence="8"/>
<evidence type="ECO:0000256" key="1">
    <source>
        <dbReference type="ARBA" id="ARBA00008226"/>
    </source>
</evidence>
<dbReference type="Gene3D" id="3.30.930.10">
    <property type="entry name" value="Bira Bifunctional Protein, Domain 2"/>
    <property type="match status" value="1"/>
</dbReference>
<dbReference type="InterPro" id="IPR006195">
    <property type="entry name" value="aa-tRNA-synth_II"/>
</dbReference>
<gene>
    <name evidence="8" type="primary">glyQS</name>
    <name evidence="10" type="ORF">A3C82_00040</name>
</gene>
<feature type="binding site" evidence="8">
    <location>
        <begin position="324"/>
        <end position="328"/>
    </location>
    <ligand>
        <name>substrate</name>
    </ligand>
</feature>
<dbReference type="SUPFAM" id="SSF52954">
    <property type="entry name" value="Class II aaRS ABD-related"/>
    <property type="match status" value="1"/>
</dbReference>
<keyword evidence="2 8" id="KW-0963">Cytoplasm</keyword>
<feature type="binding site" evidence="8">
    <location>
        <begin position="200"/>
        <end position="202"/>
    </location>
    <ligand>
        <name>ATP</name>
        <dbReference type="ChEBI" id="CHEBI:30616"/>
    </ligand>
</feature>
<dbReference type="PANTHER" id="PTHR10745">
    <property type="entry name" value="GLYCYL-TRNA SYNTHETASE/DNA POLYMERASE SUBUNIT GAMMA-2"/>
    <property type="match status" value="1"/>
</dbReference>
<evidence type="ECO:0000259" key="9">
    <source>
        <dbReference type="PROSITE" id="PS50862"/>
    </source>
</evidence>
<dbReference type="GO" id="GO:0070062">
    <property type="term" value="C:extracellular exosome"/>
    <property type="evidence" value="ECO:0007669"/>
    <property type="project" value="UniProtKB-ARBA"/>
</dbReference>
<dbReference type="NCBIfam" id="NF003211">
    <property type="entry name" value="PRK04173.1"/>
    <property type="match status" value="1"/>
</dbReference>
<reference evidence="10 11" key="1">
    <citation type="journal article" date="2016" name="Nat. Commun.">
        <title>Thousands of microbial genomes shed light on interconnected biogeochemical processes in an aquifer system.</title>
        <authorList>
            <person name="Anantharaman K."/>
            <person name="Brown C.T."/>
            <person name="Hug L.A."/>
            <person name="Sharon I."/>
            <person name="Castelle C.J."/>
            <person name="Probst A.J."/>
            <person name="Thomas B.C."/>
            <person name="Singh A."/>
            <person name="Wilkins M.J."/>
            <person name="Karaoz U."/>
            <person name="Brodie E.L."/>
            <person name="Williams K.H."/>
            <person name="Hubbard S.S."/>
            <person name="Banfield J.F."/>
        </authorList>
    </citation>
    <scope>NUCLEOTIDE SEQUENCE [LARGE SCALE GENOMIC DNA]</scope>
</reference>
<feature type="binding site" evidence="8">
    <location>
        <position position="94"/>
    </location>
    <ligand>
        <name>substrate</name>
    </ligand>
</feature>
<evidence type="ECO:0000256" key="7">
    <source>
        <dbReference type="ARBA" id="ARBA00023146"/>
    </source>
</evidence>
<keyword evidence="3 8" id="KW-0436">Ligase</keyword>
<dbReference type="Pfam" id="PF00587">
    <property type="entry name" value="tRNA-synt_2b"/>
    <property type="match status" value="1"/>
</dbReference>
<evidence type="ECO:0000256" key="2">
    <source>
        <dbReference type="ARBA" id="ARBA00022490"/>
    </source>
</evidence>
<dbReference type="GO" id="GO:0004820">
    <property type="term" value="F:glycine-tRNA ligase activity"/>
    <property type="evidence" value="ECO:0007669"/>
    <property type="project" value="UniProtKB-UniRule"/>
</dbReference>
<keyword evidence="5 8" id="KW-0067">ATP-binding</keyword>
<proteinExistence type="inferred from homology"/>
<evidence type="ECO:0000313" key="10">
    <source>
        <dbReference type="EMBL" id="OHA67288.1"/>
    </source>
</evidence>
<accession>A0A1G2R3Z7</accession>
<comment type="function">
    <text evidence="8">Catalyzes the attachment of glycine to tRNA(Gly).</text>
</comment>
<dbReference type="CDD" id="cd00858">
    <property type="entry name" value="GlyRS_anticodon"/>
    <property type="match status" value="1"/>
</dbReference>
<dbReference type="InterPro" id="IPR022961">
    <property type="entry name" value="Gly_tRNA_ligase_bac"/>
</dbReference>
<keyword evidence="6 8" id="KW-0648">Protein biosynthesis</keyword>
<evidence type="ECO:0000256" key="6">
    <source>
        <dbReference type="ARBA" id="ARBA00022917"/>
    </source>
</evidence>
<dbReference type="SUPFAM" id="SSF55681">
    <property type="entry name" value="Class II aaRS and biotin synthetases"/>
    <property type="match status" value="1"/>
</dbReference>
<dbReference type="GO" id="GO:0015966">
    <property type="term" value="P:diadenosine tetraphosphate biosynthetic process"/>
    <property type="evidence" value="ECO:0007669"/>
    <property type="project" value="UniProtKB-ARBA"/>
</dbReference>
<evidence type="ECO:0000256" key="8">
    <source>
        <dbReference type="HAMAP-Rule" id="MF_00253"/>
    </source>
</evidence>
<dbReference type="NCBIfam" id="TIGR00389">
    <property type="entry name" value="glyS_dimeric"/>
    <property type="match status" value="1"/>
</dbReference>
<evidence type="ECO:0000313" key="11">
    <source>
        <dbReference type="Proteomes" id="UP000176901"/>
    </source>
</evidence>
<feature type="binding site" evidence="8">
    <location>
        <position position="168"/>
    </location>
    <ligand>
        <name>substrate</name>
    </ligand>
</feature>
<evidence type="ECO:0000256" key="5">
    <source>
        <dbReference type="ARBA" id="ARBA00022840"/>
    </source>
</evidence>
<dbReference type="Proteomes" id="UP000176901">
    <property type="component" value="Unassembled WGS sequence"/>
</dbReference>
<dbReference type="CDD" id="cd00774">
    <property type="entry name" value="GlyRS-like_core"/>
    <property type="match status" value="1"/>
</dbReference>